<feature type="compositionally biased region" description="Basic residues" evidence="6">
    <location>
        <begin position="363"/>
        <end position="374"/>
    </location>
</feature>
<evidence type="ECO:0000256" key="3">
    <source>
        <dbReference type="ARBA" id="ARBA00022833"/>
    </source>
</evidence>
<dbReference type="Proteomes" id="UP000253551">
    <property type="component" value="Unassembled WGS sequence"/>
</dbReference>
<dbReference type="GO" id="GO:0061630">
    <property type="term" value="F:ubiquitin protein ligase activity"/>
    <property type="evidence" value="ECO:0007669"/>
    <property type="project" value="TreeGrafter"/>
</dbReference>
<dbReference type="SMART" id="SM00290">
    <property type="entry name" value="ZnF_UBP"/>
    <property type="match status" value="1"/>
</dbReference>
<evidence type="ECO:0000259" key="8">
    <source>
        <dbReference type="PROSITE" id="PS50271"/>
    </source>
</evidence>
<keyword evidence="3" id="KW-0862">Zinc</keyword>
<dbReference type="InterPro" id="IPR013083">
    <property type="entry name" value="Znf_RING/FYVE/PHD"/>
</dbReference>
<gene>
    <name evidence="9" type="ORF">CU098_000557</name>
</gene>
<dbReference type="InterPro" id="IPR001607">
    <property type="entry name" value="Znf_UBP"/>
</dbReference>
<keyword evidence="1" id="KW-0479">Metal-binding</keyword>
<dbReference type="GO" id="GO:0016567">
    <property type="term" value="P:protein ubiquitination"/>
    <property type="evidence" value="ECO:0007669"/>
    <property type="project" value="TreeGrafter"/>
</dbReference>
<dbReference type="Pfam" id="PF13639">
    <property type="entry name" value="zf-RING_2"/>
    <property type="match status" value="1"/>
</dbReference>
<evidence type="ECO:0000313" key="10">
    <source>
        <dbReference type="Proteomes" id="UP000253551"/>
    </source>
</evidence>
<evidence type="ECO:0000313" key="9">
    <source>
        <dbReference type="EMBL" id="RCH92563.1"/>
    </source>
</evidence>
<protein>
    <recommendedName>
        <fullName evidence="11">BRCA1-associated protein</fullName>
    </recommendedName>
</protein>
<dbReference type="GO" id="GO:0008270">
    <property type="term" value="F:zinc ion binding"/>
    <property type="evidence" value="ECO:0007669"/>
    <property type="project" value="UniProtKB-KW"/>
</dbReference>
<dbReference type="GO" id="GO:0005737">
    <property type="term" value="C:cytoplasm"/>
    <property type="evidence" value="ECO:0007669"/>
    <property type="project" value="TreeGrafter"/>
</dbReference>
<dbReference type="Gene3D" id="3.30.40.10">
    <property type="entry name" value="Zinc/RING finger domain, C3HC4 (zinc finger)"/>
    <property type="match status" value="2"/>
</dbReference>
<feature type="domain" description="UBP-type" evidence="8">
    <location>
        <begin position="98"/>
        <end position="197"/>
    </location>
</feature>
<dbReference type="GO" id="GO:0007265">
    <property type="term" value="P:Ras protein signal transduction"/>
    <property type="evidence" value="ECO:0007669"/>
    <property type="project" value="TreeGrafter"/>
</dbReference>
<comment type="caution">
    <text evidence="9">The sequence shown here is derived from an EMBL/GenBank/DDBJ whole genome shotgun (WGS) entry which is preliminary data.</text>
</comment>
<sequence length="374" mass="43323">PYSANTYYKQYHGRLFSSMESEKCQIMYIESSEPASTSNLDEETLPICSVCLEPMDDQLTGLLTILCQHTFHSHCLSKWGDSSCPICRYSHHPKPTEPSSSQKNTLISQLLELHDQSDNQCSVCQSTSHLWVCLICGHIGCGRYHGAHAYEHYQQTDHLYALEIDTQRVWDYAGDNYVHRLIQNAVDGKLVELPTQEQAAQSEKLEVMSIEYSYLLTSQLDSQRIYYENQMDQISSQLSELTCQTRTLLAESDKTQAENKRLEEENNQKERKVLEIKQEKKLSEEKLETWKEKFESTKKIWLAEKESTNSLLENNNLLMKDMEEKEKAIKDLNDQVRDLMFFLEAREKVQGNPELEGASVGTRQKRNKKRGKRS</sequence>
<evidence type="ECO:0000256" key="5">
    <source>
        <dbReference type="SAM" id="Coils"/>
    </source>
</evidence>
<dbReference type="CDD" id="cd16457">
    <property type="entry name" value="RING-H2_BRAP2"/>
    <property type="match status" value="1"/>
</dbReference>
<feature type="domain" description="RING-type" evidence="7">
    <location>
        <begin position="48"/>
        <end position="88"/>
    </location>
</feature>
<keyword evidence="10" id="KW-1185">Reference proteome</keyword>
<accession>A0A367JRJ2</accession>
<dbReference type="PROSITE" id="PS50089">
    <property type="entry name" value="ZF_RING_2"/>
    <property type="match status" value="1"/>
</dbReference>
<dbReference type="Pfam" id="PF07576">
    <property type="entry name" value="BRAP2"/>
    <property type="match status" value="1"/>
</dbReference>
<name>A0A367JRJ2_RHIST</name>
<dbReference type="PANTHER" id="PTHR24007">
    <property type="entry name" value="BRCA1-ASSOCIATED PROTEIN"/>
    <property type="match status" value="1"/>
</dbReference>
<dbReference type="InterPro" id="IPR001841">
    <property type="entry name" value="Znf_RING"/>
</dbReference>
<dbReference type="PANTHER" id="PTHR24007:SF7">
    <property type="entry name" value="BRCA1-ASSOCIATED PROTEIN"/>
    <property type="match status" value="1"/>
</dbReference>
<evidence type="ECO:0000256" key="1">
    <source>
        <dbReference type="ARBA" id="ARBA00022723"/>
    </source>
</evidence>
<dbReference type="InterPro" id="IPR047243">
    <property type="entry name" value="RING-H2_BRAP2"/>
</dbReference>
<feature type="non-terminal residue" evidence="9">
    <location>
        <position position="1"/>
    </location>
</feature>
<feature type="coiled-coil region" evidence="5">
    <location>
        <begin position="245"/>
        <end position="339"/>
    </location>
</feature>
<keyword evidence="2 4" id="KW-0863">Zinc-finger</keyword>
<dbReference type="EMBL" id="PJQM01002820">
    <property type="protein sequence ID" value="RCH92563.1"/>
    <property type="molecule type" value="Genomic_DNA"/>
</dbReference>
<dbReference type="PROSITE" id="PS50271">
    <property type="entry name" value="ZF_UBP"/>
    <property type="match status" value="1"/>
</dbReference>
<evidence type="ECO:0008006" key="11">
    <source>
        <dbReference type="Google" id="ProtNLM"/>
    </source>
</evidence>
<keyword evidence="5" id="KW-0175">Coiled coil</keyword>
<dbReference type="OrthoDB" id="273556at2759"/>
<evidence type="ECO:0000256" key="4">
    <source>
        <dbReference type="PROSITE-ProRule" id="PRU00502"/>
    </source>
</evidence>
<evidence type="ECO:0000256" key="6">
    <source>
        <dbReference type="SAM" id="MobiDB-lite"/>
    </source>
</evidence>
<proteinExistence type="predicted"/>
<dbReference type="InterPro" id="IPR011422">
    <property type="entry name" value="BRAP2/ETP1_RRM"/>
</dbReference>
<dbReference type="SUPFAM" id="SSF57850">
    <property type="entry name" value="RING/U-box"/>
    <property type="match status" value="2"/>
</dbReference>
<dbReference type="STRING" id="4846.A0A367JRJ2"/>
<dbReference type="Pfam" id="PF02148">
    <property type="entry name" value="zf-UBP"/>
    <property type="match status" value="1"/>
</dbReference>
<dbReference type="SMART" id="SM00184">
    <property type="entry name" value="RING"/>
    <property type="match status" value="1"/>
</dbReference>
<evidence type="ECO:0000259" key="7">
    <source>
        <dbReference type="PROSITE" id="PS50089"/>
    </source>
</evidence>
<reference evidence="9 10" key="1">
    <citation type="journal article" date="2018" name="G3 (Bethesda)">
        <title>Phylogenetic and Phylogenomic Definition of Rhizopus Species.</title>
        <authorList>
            <person name="Gryganskyi A.P."/>
            <person name="Golan J."/>
            <person name="Dolatabadi S."/>
            <person name="Mondo S."/>
            <person name="Robb S."/>
            <person name="Idnurm A."/>
            <person name="Muszewska A."/>
            <person name="Steczkiewicz K."/>
            <person name="Masonjones S."/>
            <person name="Liao H.L."/>
            <person name="Gajdeczka M.T."/>
            <person name="Anike F."/>
            <person name="Vuek A."/>
            <person name="Anishchenko I.M."/>
            <person name="Voigt K."/>
            <person name="de Hoog G.S."/>
            <person name="Smith M.E."/>
            <person name="Heitman J."/>
            <person name="Vilgalys R."/>
            <person name="Stajich J.E."/>
        </authorList>
    </citation>
    <scope>NUCLEOTIDE SEQUENCE [LARGE SCALE GENOMIC DNA]</scope>
    <source>
        <strain evidence="9 10">LSU 92-RS-03</strain>
    </source>
</reference>
<organism evidence="9 10">
    <name type="scientific">Rhizopus stolonifer</name>
    <name type="common">Rhizopus nigricans</name>
    <dbReference type="NCBI Taxonomy" id="4846"/>
    <lineage>
        <taxon>Eukaryota</taxon>
        <taxon>Fungi</taxon>
        <taxon>Fungi incertae sedis</taxon>
        <taxon>Mucoromycota</taxon>
        <taxon>Mucoromycotina</taxon>
        <taxon>Mucoromycetes</taxon>
        <taxon>Mucorales</taxon>
        <taxon>Mucorineae</taxon>
        <taxon>Rhizopodaceae</taxon>
        <taxon>Rhizopus</taxon>
    </lineage>
</organism>
<evidence type="ECO:0000256" key="2">
    <source>
        <dbReference type="ARBA" id="ARBA00022771"/>
    </source>
</evidence>
<dbReference type="AlphaFoldDB" id="A0A367JRJ2"/>
<feature type="region of interest" description="Disordered" evidence="6">
    <location>
        <begin position="348"/>
        <end position="374"/>
    </location>
</feature>